<evidence type="ECO:0000256" key="1">
    <source>
        <dbReference type="SAM" id="Phobius"/>
    </source>
</evidence>
<evidence type="ECO:0000313" key="3">
    <source>
        <dbReference type="Proteomes" id="UP000284998"/>
    </source>
</evidence>
<dbReference type="AlphaFoldDB" id="A0A414WZ38"/>
<keyword evidence="1" id="KW-0472">Membrane</keyword>
<comment type="caution">
    <text evidence="2">The sequence shown here is derived from an EMBL/GenBank/DDBJ whole genome shotgun (WGS) entry which is preliminary data.</text>
</comment>
<dbReference type="Proteomes" id="UP000284998">
    <property type="component" value="Unassembled WGS sequence"/>
</dbReference>
<feature type="transmembrane region" description="Helical" evidence="1">
    <location>
        <begin position="104"/>
        <end position="122"/>
    </location>
</feature>
<keyword evidence="1" id="KW-1133">Transmembrane helix</keyword>
<organism evidence="2 3">
    <name type="scientific">Phocaeicola plebeius</name>
    <dbReference type="NCBI Taxonomy" id="310297"/>
    <lineage>
        <taxon>Bacteria</taxon>
        <taxon>Pseudomonadati</taxon>
        <taxon>Bacteroidota</taxon>
        <taxon>Bacteroidia</taxon>
        <taxon>Bacteroidales</taxon>
        <taxon>Bacteroidaceae</taxon>
        <taxon>Phocaeicola</taxon>
    </lineage>
</organism>
<dbReference type="EMBL" id="QRJS01000017">
    <property type="protein sequence ID" value="RHH44460.1"/>
    <property type="molecule type" value="Genomic_DNA"/>
</dbReference>
<evidence type="ECO:0000313" key="2">
    <source>
        <dbReference type="EMBL" id="RHH44460.1"/>
    </source>
</evidence>
<proteinExistence type="predicted"/>
<keyword evidence="1" id="KW-0812">Transmembrane</keyword>
<gene>
    <name evidence="2" type="ORF">DW204_08475</name>
</gene>
<accession>A0A414WZ38</accession>
<feature type="transmembrane region" description="Helical" evidence="1">
    <location>
        <begin position="64"/>
        <end position="83"/>
    </location>
</feature>
<protein>
    <submittedName>
        <fullName evidence="2">Uncharacterized protein</fullName>
    </submittedName>
</protein>
<reference evidence="2 3" key="1">
    <citation type="submission" date="2018-08" db="EMBL/GenBank/DDBJ databases">
        <title>A genome reference for cultivated species of the human gut microbiota.</title>
        <authorList>
            <person name="Zou Y."/>
            <person name="Xue W."/>
            <person name="Luo G."/>
        </authorList>
    </citation>
    <scope>NUCLEOTIDE SEQUENCE [LARGE SCALE GENOMIC DNA]</scope>
    <source>
        <strain evidence="2 3">AM17-44</strain>
    </source>
</reference>
<feature type="transmembrane region" description="Helical" evidence="1">
    <location>
        <begin position="38"/>
        <end position="58"/>
    </location>
</feature>
<sequence length="139" mass="16852">MKKVFLIINILNFYIYQFVDKHKKILPTYPTDVTSEKILGFLLINLCLIIFLIIDKLYPLKVEYVFVFIIPLCLLHYYALIYKNRWVHYMYFIKKQPIEILTRWKFYVILFLISLFLLLILLCIITCSNHSIFRLDISC</sequence>
<name>A0A414WZ38_9BACT</name>